<comment type="similarity">
    <text evidence="19">Belongs to the protein kinase superfamily. Ser/Thr protein kinase family.</text>
</comment>
<keyword evidence="5 20" id="KW-0812">Transmembrane</keyword>
<dbReference type="PROSITE" id="PS00108">
    <property type="entry name" value="PROTEIN_KINASE_ST"/>
    <property type="match status" value="1"/>
</dbReference>
<dbReference type="GO" id="GO:0030246">
    <property type="term" value="F:carbohydrate binding"/>
    <property type="evidence" value="ECO:0007669"/>
    <property type="project" value="UniProtKB-KW"/>
</dbReference>
<evidence type="ECO:0000256" key="5">
    <source>
        <dbReference type="ARBA" id="ARBA00022692"/>
    </source>
</evidence>
<dbReference type="InterPro" id="IPR001480">
    <property type="entry name" value="Bulb-type_lectin_dom"/>
</dbReference>
<keyword evidence="26" id="KW-1185">Reference proteome</keyword>
<keyword evidence="7" id="KW-0430">Lectin</keyword>
<evidence type="ECO:0000313" key="25">
    <source>
        <dbReference type="EMBL" id="KAG9449405.1"/>
    </source>
</evidence>
<evidence type="ECO:0000313" key="26">
    <source>
        <dbReference type="Proteomes" id="UP000825729"/>
    </source>
</evidence>
<dbReference type="InterPro" id="IPR000719">
    <property type="entry name" value="Prot_kinase_dom"/>
</dbReference>
<evidence type="ECO:0000256" key="19">
    <source>
        <dbReference type="PIRNR" id="PIRNR000641"/>
    </source>
</evidence>
<feature type="signal peptide" evidence="21">
    <location>
        <begin position="1"/>
        <end position="27"/>
    </location>
</feature>
<evidence type="ECO:0000256" key="20">
    <source>
        <dbReference type="SAM" id="Phobius"/>
    </source>
</evidence>
<evidence type="ECO:0000256" key="16">
    <source>
        <dbReference type="ARBA" id="ARBA00023180"/>
    </source>
</evidence>
<dbReference type="GO" id="GO:0048544">
    <property type="term" value="P:recognition of pollen"/>
    <property type="evidence" value="ECO:0007669"/>
    <property type="project" value="InterPro"/>
</dbReference>
<dbReference type="InterPro" id="IPR003609">
    <property type="entry name" value="Pan_app"/>
</dbReference>
<dbReference type="GO" id="GO:0005886">
    <property type="term" value="C:plasma membrane"/>
    <property type="evidence" value="ECO:0007669"/>
    <property type="project" value="UniProtKB-SubCell"/>
</dbReference>
<keyword evidence="11 19" id="KW-0067">ATP-binding</keyword>
<dbReference type="CDD" id="cd00028">
    <property type="entry name" value="B_lectin"/>
    <property type="match status" value="1"/>
</dbReference>
<dbReference type="SMART" id="SM00473">
    <property type="entry name" value="PAN_AP"/>
    <property type="match status" value="1"/>
</dbReference>
<dbReference type="SMART" id="SM00108">
    <property type="entry name" value="B_lectin"/>
    <property type="match status" value="1"/>
</dbReference>
<dbReference type="Pfam" id="PF01453">
    <property type="entry name" value="B_lectin"/>
    <property type="match status" value="1"/>
</dbReference>
<evidence type="ECO:0000256" key="18">
    <source>
        <dbReference type="ARBA" id="ARBA00048679"/>
    </source>
</evidence>
<keyword evidence="13 20" id="KW-0472">Membrane</keyword>
<dbReference type="GO" id="GO:0005524">
    <property type="term" value="F:ATP binding"/>
    <property type="evidence" value="ECO:0007669"/>
    <property type="project" value="UniProtKB-KW"/>
</dbReference>
<keyword evidence="4 19" id="KW-0808">Transferase</keyword>
<dbReference type="InterPro" id="IPR024171">
    <property type="entry name" value="SRK-like_kinase"/>
</dbReference>
<evidence type="ECO:0000256" key="2">
    <source>
        <dbReference type="ARBA" id="ARBA00022475"/>
    </source>
</evidence>
<evidence type="ECO:0000259" key="23">
    <source>
        <dbReference type="PROSITE" id="PS50927"/>
    </source>
</evidence>
<evidence type="ECO:0000256" key="9">
    <source>
        <dbReference type="ARBA" id="ARBA00022741"/>
    </source>
</evidence>
<dbReference type="InterPro" id="IPR036426">
    <property type="entry name" value="Bulb-type_lectin_dom_sf"/>
</dbReference>
<gene>
    <name evidence="25" type="ORF">H6P81_009370</name>
</gene>
<dbReference type="Pfam" id="PF00954">
    <property type="entry name" value="S_locus_glycop"/>
    <property type="match status" value="1"/>
</dbReference>
<feature type="chain" id="PRO_5043440081" description="Receptor-like serine/threonine-protein kinase" evidence="21">
    <location>
        <begin position="28"/>
        <end position="763"/>
    </location>
</feature>
<evidence type="ECO:0000256" key="21">
    <source>
        <dbReference type="SAM" id="SignalP"/>
    </source>
</evidence>
<evidence type="ECO:0000256" key="7">
    <source>
        <dbReference type="ARBA" id="ARBA00022734"/>
    </source>
</evidence>
<dbReference type="InterPro" id="IPR000858">
    <property type="entry name" value="S_locus_glycoprot_dom"/>
</dbReference>
<dbReference type="InterPro" id="IPR008271">
    <property type="entry name" value="Ser/Thr_kinase_AS"/>
</dbReference>
<evidence type="ECO:0000256" key="14">
    <source>
        <dbReference type="ARBA" id="ARBA00023157"/>
    </source>
</evidence>
<name>A0AAV7EKN9_ARIFI</name>
<evidence type="ECO:0000256" key="13">
    <source>
        <dbReference type="ARBA" id="ARBA00023136"/>
    </source>
</evidence>
<dbReference type="EMBL" id="JAINDJ010000004">
    <property type="protein sequence ID" value="KAG9449405.1"/>
    <property type="molecule type" value="Genomic_DNA"/>
</dbReference>
<proteinExistence type="inferred from homology"/>
<organism evidence="25 26">
    <name type="scientific">Aristolochia fimbriata</name>
    <name type="common">White veined hardy Dutchman's pipe vine</name>
    <dbReference type="NCBI Taxonomy" id="158543"/>
    <lineage>
        <taxon>Eukaryota</taxon>
        <taxon>Viridiplantae</taxon>
        <taxon>Streptophyta</taxon>
        <taxon>Embryophyta</taxon>
        <taxon>Tracheophyta</taxon>
        <taxon>Spermatophyta</taxon>
        <taxon>Magnoliopsida</taxon>
        <taxon>Magnoliidae</taxon>
        <taxon>Piperales</taxon>
        <taxon>Aristolochiaceae</taxon>
        <taxon>Aristolochia</taxon>
    </lineage>
</organism>
<dbReference type="SMART" id="SM00220">
    <property type="entry name" value="S_TKc"/>
    <property type="match status" value="1"/>
</dbReference>
<keyword evidence="6 21" id="KW-0732">Signal</keyword>
<dbReference type="PANTHER" id="PTHR47974">
    <property type="entry name" value="OS07G0415500 PROTEIN"/>
    <property type="match status" value="1"/>
</dbReference>
<dbReference type="AlphaFoldDB" id="A0AAV7EKN9"/>
<keyword evidence="9 19" id="KW-0547">Nucleotide-binding</keyword>
<dbReference type="Gene3D" id="3.30.200.20">
    <property type="entry name" value="Phosphorylase Kinase, domain 1"/>
    <property type="match status" value="1"/>
</dbReference>
<dbReference type="PROSITE" id="PS50927">
    <property type="entry name" value="BULB_LECTIN"/>
    <property type="match status" value="1"/>
</dbReference>
<evidence type="ECO:0000256" key="3">
    <source>
        <dbReference type="ARBA" id="ARBA00022527"/>
    </source>
</evidence>
<keyword evidence="3 19" id="KW-0723">Serine/threonine-protein kinase</keyword>
<dbReference type="Proteomes" id="UP000825729">
    <property type="component" value="Unassembled WGS sequence"/>
</dbReference>
<feature type="domain" description="Bulb-type lectin" evidence="23">
    <location>
        <begin position="28"/>
        <end position="153"/>
    </location>
</feature>
<evidence type="ECO:0000256" key="11">
    <source>
        <dbReference type="ARBA" id="ARBA00022840"/>
    </source>
</evidence>
<dbReference type="PROSITE" id="PS50948">
    <property type="entry name" value="PAN"/>
    <property type="match status" value="1"/>
</dbReference>
<protein>
    <recommendedName>
        <fullName evidence="19">Receptor-like serine/threonine-protein kinase</fullName>
        <ecNumber evidence="19">2.7.11.1</ecNumber>
    </recommendedName>
</protein>
<dbReference type="PROSITE" id="PS50011">
    <property type="entry name" value="PROTEIN_KINASE_DOM"/>
    <property type="match status" value="1"/>
</dbReference>
<evidence type="ECO:0000256" key="17">
    <source>
        <dbReference type="ARBA" id="ARBA00047899"/>
    </source>
</evidence>
<keyword evidence="12 20" id="KW-1133">Transmembrane helix</keyword>
<evidence type="ECO:0000256" key="15">
    <source>
        <dbReference type="ARBA" id="ARBA00023170"/>
    </source>
</evidence>
<dbReference type="Gene3D" id="1.10.510.10">
    <property type="entry name" value="Transferase(Phosphotransferase) domain 1"/>
    <property type="match status" value="2"/>
</dbReference>
<comment type="subcellular location">
    <subcellularLocation>
        <location evidence="1">Cell membrane</location>
        <topology evidence="1">Single-pass type I membrane protein</topology>
    </subcellularLocation>
</comment>
<dbReference type="InterPro" id="IPR001245">
    <property type="entry name" value="Ser-Thr/Tyr_kinase_cat_dom"/>
</dbReference>
<keyword evidence="16" id="KW-0325">Glycoprotein</keyword>
<accession>A0AAV7EKN9</accession>
<dbReference type="PIRSF" id="PIRSF000641">
    <property type="entry name" value="SRK"/>
    <property type="match status" value="1"/>
</dbReference>
<feature type="transmembrane region" description="Helical" evidence="20">
    <location>
        <begin position="441"/>
        <end position="463"/>
    </location>
</feature>
<keyword evidence="2" id="KW-1003">Cell membrane</keyword>
<keyword evidence="8" id="KW-0677">Repeat</keyword>
<comment type="catalytic activity">
    <reaction evidence="17 19">
        <text>L-threonyl-[protein] + ATP = O-phospho-L-threonyl-[protein] + ADP + H(+)</text>
        <dbReference type="Rhea" id="RHEA:46608"/>
        <dbReference type="Rhea" id="RHEA-COMP:11060"/>
        <dbReference type="Rhea" id="RHEA-COMP:11605"/>
        <dbReference type="ChEBI" id="CHEBI:15378"/>
        <dbReference type="ChEBI" id="CHEBI:30013"/>
        <dbReference type="ChEBI" id="CHEBI:30616"/>
        <dbReference type="ChEBI" id="CHEBI:61977"/>
        <dbReference type="ChEBI" id="CHEBI:456216"/>
        <dbReference type="EC" id="2.7.11.1"/>
    </reaction>
</comment>
<dbReference type="InterPro" id="IPR011009">
    <property type="entry name" value="Kinase-like_dom_sf"/>
</dbReference>
<evidence type="ECO:0000256" key="1">
    <source>
        <dbReference type="ARBA" id="ARBA00004251"/>
    </source>
</evidence>
<comment type="catalytic activity">
    <reaction evidence="18 19">
        <text>L-seryl-[protein] + ATP = O-phospho-L-seryl-[protein] + ADP + H(+)</text>
        <dbReference type="Rhea" id="RHEA:17989"/>
        <dbReference type="Rhea" id="RHEA-COMP:9863"/>
        <dbReference type="Rhea" id="RHEA-COMP:11604"/>
        <dbReference type="ChEBI" id="CHEBI:15378"/>
        <dbReference type="ChEBI" id="CHEBI:29999"/>
        <dbReference type="ChEBI" id="CHEBI:30616"/>
        <dbReference type="ChEBI" id="CHEBI:83421"/>
        <dbReference type="ChEBI" id="CHEBI:456216"/>
        <dbReference type="EC" id="2.7.11.1"/>
    </reaction>
</comment>
<dbReference type="Gene3D" id="2.90.10.10">
    <property type="entry name" value="Bulb-type lectin domain"/>
    <property type="match status" value="2"/>
</dbReference>
<dbReference type="FunFam" id="2.90.10.10:FF:000016">
    <property type="entry name" value="G-type lectin S-receptor-like serine/threonine-protein kinase"/>
    <property type="match status" value="1"/>
</dbReference>
<feature type="domain" description="Apple" evidence="24">
    <location>
        <begin position="327"/>
        <end position="407"/>
    </location>
</feature>
<dbReference type="EC" id="2.7.11.1" evidence="19"/>
<evidence type="ECO:0000256" key="8">
    <source>
        <dbReference type="ARBA" id="ARBA00022737"/>
    </source>
</evidence>
<dbReference type="GO" id="GO:0004674">
    <property type="term" value="F:protein serine/threonine kinase activity"/>
    <property type="evidence" value="ECO:0007669"/>
    <property type="project" value="UniProtKB-KW"/>
</dbReference>
<keyword evidence="14" id="KW-1015">Disulfide bond</keyword>
<evidence type="ECO:0000256" key="4">
    <source>
        <dbReference type="ARBA" id="ARBA00022679"/>
    </source>
</evidence>
<dbReference type="SUPFAM" id="SSF56112">
    <property type="entry name" value="Protein kinase-like (PK-like)"/>
    <property type="match status" value="1"/>
</dbReference>
<keyword evidence="10 19" id="KW-0418">Kinase</keyword>
<evidence type="ECO:0000259" key="22">
    <source>
        <dbReference type="PROSITE" id="PS50011"/>
    </source>
</evidence>
<evidence type="ECO:0000256" key="6">
    <source>
        <dbReference type="ARBA" id="ARBA00022729"/>
    </source>
</evidence>
<reference evidence="25 26" key="1">
    <citation type="submission" date="2021-07" db="EMBL/GenBank/DDBJ databases">
        <title>The Aristolochia fimbriata genome: insights into angiosperm evolution, floral development and chemical biosynthesis.</title>
        <authorList>
            <person name="Jiao Y."/>
        </authorList>
    </citation>
    <scope>NUCLEOTIDE SEQUENCE [LARGE SCALE GENOMIC DNA]</scope>
    <source>
        <strain evidence="25">IBCAS-2021</strain>
        <tissue evidence="25">Leaf</tissue>
    </source>
</reference>
<feature type="domain" description="Protein kinase" evidence="22">
    <location>
        <begin position="498"/>
        <end position="763"/>
    </location>
</feature>
<dbReference type="Pfam" id="PF07714">
    <property type="entry name" value="PK_Tyr_Ser-Thr"/>
    <property type="match status" value="1"/>
</dbReference>
<evidence type="ECO:0000256" key="10">
    <source>
        <dbReference type="ARBA" id="ARBA00022777"/>
    </source>
</evidence>
<dbReference type="SUPFAM" id="SSF51110">
    <property type="entry name" value="alpha-D-mannose-specific plant lectins"/>
    <property type="match status" value="2"/>
</dbReference>
<evidence type="ECO:0000256" key="12">
    <source>
        <dbReference type="ARBA" id="ARBA00022989"/>
    </source>
</evidence>
<keyword evidence="15" id="KW-0675">Receptor</keyword>
<evidence type="ECO:0000259" key="24">
    <source>
        <dbReference type="PROSITE" id="PS50948"/>
    </source>
</evidence>
<dbReference type="PANTHER" id="PTHR47974:SF13">
    <property type="entry name" value="G-TYPE LECTIN S-RECEPTOR-LIKE SERINE_THREONINE-PROTEIN KINASE SD3-1"/>
    <property type="match status" value="1"/>
</dbReference>
<sequence>MLRRVFLLHLLLFLCFLVALSFSLVRAQVLLGSKMSVPENNYWVSPKGCFAFGFFNRLDQTNGYNVGIRFNSDSIPSHEQTVVWIAGADVSVSSDSYIHLTTAGDLVLYDSSKGVVVWSSNTSHLSVASASLLDNGNLVLLDRNQSIVWDSFGTPTDTLLPGQRLLVPQTLRAASRNHMSSYYTLSINTTGYLKLNWETSVTFWEIGSSSQTITGAVFTENGALQVLDDKSRPVLSRFAQDHNDSSVIYRFLRLDVDGNLRMYSWSEASKSWSPVWQAVKNQCDVFATCGLRGICVFNESATTLCKCPFQPKNDSNSECLAPNNRECTSGFFMLALRHTFLYGLYPPNDLVNRSSLEDCKKSCLEDPLCSSVTVMGDGTGECRFKQTRFITGYQHPAMPSISYVKACSDPTAAFPGEVPAPVSSTQHPQNSKSRGVCLSCLIAAVSGTLCAFVLVQIGIGLYIRRRKIIEKRGISAFKELNSRGLTALSYSEIKDISKNFKNQLGPGMFKGVMPDNRPVVIRNLKDSQLGIDTEEKHFRCAVSVISCIHHKNLVKLEAYCCEAEHRYLVYEYAKNGSVAKWLEDPKLSKRLTWKKRMEICIGVARAMTYLHTGCRVFVNHGDLKLQNVLLDEEMVTKLTDFGLGKFVGVTSSDVRAAENDVAMFGEMIISLISGRLGTDDTLRWSYEEWSSGCGWKVADTRIDGGVDSDELERALRIAFWCVQEDERFRPGMGEVVKVLEGTLAVDLPPSPFTQQRASGDDIC</sequence>
<comment type="caution">
    <text evidence="25">The sequence shown here is derived from an EMBL/GenBank/DDBJ whole genome shotgun (WGS) entry which is preliminary data.</text>
</comment>